<comment type="caution">
    <text evidence="1">The sequence shown here is derived from an EMBL/GenBank/DDBJ whole genome shotgun (WGS) entry which is preliminary data.</text>
</comment>
<organism evidence="1 2">
    <name type="scientific">Pristionchus entomophagus</name>
    <dbReference type="NCBI Taxonomy" id="358040"/>
    <lineage>
        <taxon>Eukaryota</taxon>
        <taxon>Metazoa</taxon>
        <taxon>Ecdysozoa</taxon>
        <taxon>Nematoda</taxon>
        <taxon>Chromadorea</taxon>
        <taxon>Rhabditida</taxon>
        <taxon>Rhabditina</taxon>
        <taxon>Diplogasteromorpha</taxon>
        <taxon>Diplogasteroidea</taxon>
        <taxon>Neodiplogasteridae</taxon>
        <taxon>Pristionchus</taxon>
    </lineage>
</organism>
<keyword evidence="2" id="KW-1185">Reference proteome</keyword>
<dbReference type="EMBL" id="BTSX01000004">
    <property type="protein sequence ID" value="GMS91757.1"/>
    <property type="molecule type" value="Genomic_DNA"/>
</dbReference>
<protein>
    <submittedName>
        <fullName evidence="1">Uncharacterized protein</fullName>
    </submittedName>
</protein>
<evidence type="ECO:0000313" key="1">
    <source>
        <dbReference type="EMBL" id="GMS91757.1"/>
    </source>
</evidence>
<feature type="non-terminal residue" evidence="1">
    <location>
        <position position="1"/>
    </location>
</feature>
<feature type="non-terminal residue" evidence="1">
    <location>
        <position position="100"/>
    </location>
</feature>
<reference evidence="1" key="1">
    <citation type="submission" date="2023-10" db="EMBL/GenBank/DDBJ databases">
        <title>Genome assembly of Pristionchus species.</title>
        <authorList>
            <person name="Yoshida K."/>
            <person name="Sommer R.J."/>
        </authorList>
    </citation>
    <scope>NUCLEOTIDE SEQUENCE</scope>
    <source>
        <strain evidence="1">RS0144</strain>
    </source>
</reference>
<proteinExistence type="predicted"/>
<evidence type="ECO:0000313" key="2">
    <source>
        <dbReference type="Proteomes" id="UP001432027"/>
    </source>
</evidence>
<sequence>GRWNYGTFWERLLDNPQLPLPEWPEAREQITVLFKSLGKNLLPEVMRYMFINFRSFHPILLLPRESGIEHERRSHFTSLDYFFSFYKMIEREVDESLHPD</sequence>
<name>A0AAV5TBP6_9BILA</name>
<accession>A0AAV5TBP6</accession>
<dbReference type="AlphaFoldDB" id="A0AAV5TBP6"/>
<gene>
    <name evidence="1" type="ORF">PENTCL1PPCAC_13932</name>
</gene>
<dbReference type="Proteomes" id="UP001432027">
    <property type="component" value="Unassembled WGS sequence"/>
</dbReference>